<dbReference type="Proteomes" id="UP000094527">
    <property type="component" value="Unassembled WGS sequence"/>
</dbReference>
<dbReference type="EMBL" id="LJIJ01001657">
    <property type="protein sequence ID" value="ODM91136.1"/>
    <property type="molecule type" value="Genomic_DNA"/>
</dbReference>
<evidence type="ECO:0000313" key="3">
    <source>
        <dbReference type="Proteomes" id="UP000094527"/>
    </source>
</evidence>
<feature type="region of interest" description="Disordered" evidence="1">
    <location>
        <begin position="1"/>
        <end position="46"/>
    </location>
</feature>
<protein>
    <submittedName>
        <fullName evidence="2">Uncharacterized protein</fullName>
    </submittedName>
</protein>
<reference evidence="2 3" key="1">
    <citation type="journal article" date="2016" name="Genome Biol. Evol.">
        <title>Gene Family Evolution Reflects Adaptation to Soil Environmental Stressors in the Genome of the Collembolan Orchesella cincta.</title>
        <authorList>
            <person name="Faddeeva-Vakhrusheva A."/>
            <person name="Derks M.F."/>
            <person name="Anvar S.Y."/>
            <person name="Agamennone V."/>
            <person name="Suring W."/>
            <person name="Smit S."/>
            <person name="van Straalen N.M."/>
            <person name="Roelofs D."/>
        </authorList>
    </citation>
    <scope>NUCLEOTIDE SEQUENCE [LARGE SCALE GENOMIC DNA]</scope>
    <source>
        <tissue evidence="2">Mixed pool</tissue>
    </source>
</reference>
<name>A0A1D2MDP2_ORCCI</name>
<evidence type="ECO:0000313" key="2">
    <source>
        <dbReference type="EMBL" id="ODM91136.1"/>
    </source>
</evidence>
<sequence length="46" mass="5576">MCKLQPIAANHGLRRLRMHQNNPQCRSNHPYYQKSGRKRNTKENYH</sequence>
<dbReference type="AlphaFoldDB" id="A0A1D2MDP2"/>
<proteinExistence type="predicted"/>
<comment type="caution">
    <text evidence="2">The sequence shown here is derived from an EMBL/GenBank/DDBJ whole genome shotgun (WGS) entry which is preliminary data.</text>
</comment>
<evidence type="ECO:0000256" key="1">
    <source>
        <dbReference type="SAM" id="MobiDB-lite"/>
    </source>
</evidence>
<organism evidence="2 3">
    <name type="scientific">Orchesella cincta</name>
    <name type="common">Springtail</name>
    <name type="synonym">Podura cincta</name>
    <dbReference type="NCBI Taxonomy" id="48709"/>
    <lineage>
        <taxon>Eukaryota</taxon>
        <taxon>Metazoa</taxon>
        <taxon>Ecdysozoa</taxon>
        <taxon>Arthropoda</taxon>
        <taxon>Hexapoda</taxon>
        <taxon>Collembola</taxon>
        <taxon>Entomobryomorpha</taxon>
        <taxon>Entomobryoidea</taxon>
        <taxon>Orchesellidae</taxon>
        <taxon>Orchesellinae</taxon>
        <taxon>Orchesella</taxon>
    </lineage>
</organism>
<keyword evidence="3" id="KW-1185">Reference proteome</keyword>
<gene>
    <name evidence="2" type="ORF">Ocin01_15545</name>
</gene>
<accession>A0A1D2MDP2</accession>